<comment type="caution">
    <text evidence="2">The sequence shown here is derived from an EMBL/GenBank/DDBJ whole genome shotgun (WGS) entry which is preliminary data.</text>
</comment>
<reference evidence="2 3" key="1">
    <citation type="submission" date="2017-08" db="EMBL/GenBank/DDBJ databases">
        <title>Infants hospitalized years apart are colonized by the same room-sourced microbial strains.</title>
        <authorList>
            <person name="Brooks B."/>
            <person name="Olm M.R."/>
            <person name="Firek B.A."/>
            <person name="Baker R."/>
            <person name="Thomas B.C."/>
            <person name="Morowitz M.J."/>
            <person name="Banfield J.F."/>
        </authorList>
    </citation>
    <scope>NUCLEOTIDE SEQUENCE [LARGE SCALE GENOMIC DNA]</scope>
    <source>
        <strain evidence="2">S2_005_002_R2_33</strain>
    </source>
</reference>
<dbReference type="Pfam" id="PF18856">
    <property type="entry name" value="baeRF_family12"/>
    <property type="match status" value="1"/>
</dbReference>
<dbReference type="AlphaFoldDB" id="A0A2W5NS29"/>
<organism evidence="2 3">
    <name type="scientific">Novosphingobium pentaromativorans</name>
    <dbReference type="NCBI Taxonomy" id="205844"/>
    <lineage>
        <taxon>Bacteria</taxon>
        <taxon>Pseudomonadati</taxon>
        <taxon>Pseudomonadota</taxon>
        <taxon>Alphaproteobacteria</taxon>
        <taxon>Sphingomonadales</taxon>
        <taxon>Sphingomonadaceae</taxon>
        <taxon>Novosphingobium</taxon>
    </lineage>
</organism>
<dbReference type="InterPro" id="IPR041374">
    <property type="entry name" value="BaeRF_family12"/>
</dbReference>
<feature type="region of interest" description="Disordered" evidence="1">
    <location>
        <begin position="50"/>
        <end position="71"/>
    </location>
</feature>
<sequence>MLLPHGTVFAIVDGENFELYRNAGREAAPKLTALDTPDLEATNFSAGFRRRDDAVSRHQARTGDGSNDSLDESAHAAAVAGWLNQQVLDREIDQLVIVADPRSLGEMRRHYHKELKSALLTEVPKTMTGRRSEEIIKVFQR</sequence>
<protein>
    <submittedName>
        <fullName evidence="2">Attachment protein</fullName>
    </submittedName>
</protein>
<evidence type="ECO:0000313" key="2">
    <source>
        <dbReference type="EMBL" id="PZQ56236.1"/>
    </source>
</evidence>
<evidence type="ECO:0000256" key="1">
    <source>
        <dbReference type="SAM" id="MobiDB-lite"/>
    </source>
</evidence>
<dbReference type="EMBL" id="QFPX01000004">
    <property type="protein sequence ID" value="PZQ56236.1"/>
    <property type="molecule type" value="Genomic_DNA"/>
</dbReference>
<dbReference type="Proteomes" id="UP000249082">
    <property type="component" value="Unassembled WGS sequence"/>
</dbReference>
<gene>
    <name evidence="2" type="ORF">DI555_06375</name>
</gene>
<proteinExistence type="predicted"/>
<evidence type="ECO:0000313" key="3">
    <source>
        <dbReference type="Proteomes" id="UP000249082"/>
    </source>
</evidence>
<accession>A0A2W5NS29</accession>
<name>A0A2W5NS29_9SPHN</name>